<reference evidence="9" key="1">
    <citation type="submission" date="2019-06" db="EMBL/GenBank/DDBJ databases">
        <title>The complete genome of Emcibacter congregatus ZYLT.</title>
        <authorList>
            <person name="Zhao Z."/>
        </authorList>
    </citation>
    <scope>NUCLEOTIDE SEQUENCE [LARGE SCALE GENOMIC DNA]</scope>
    <source>
        <strain evidence="9">MCCC 1A06723</strain>
    </source>
</reference>
<dbReference type="GO" id="GO:0009423">
    <property type="term" value="P:chorismate biosynthetic process"/>
    <property type="evidence" value="ECO:0007669"/>
    <property type="project" value="UniProtKB-UniRule"/>
</dbReference>
<feature type="binding site" evidence="7">
    <location>
        <position position="137"/>
    </location>
    <ligand>
        <name>ATP</name>
        <dbReference type="ChEBI" id="CHEBI:30616"/>
    </ligand>
</feature>
<dbReference type="EC" id="2.7.1.71" evidence="7"/>
<comment type="cofactor">
    <cofactor evidence="7">
        <name>Mg(2+)</name>
        <dbReference type="ChEBI" id="CHEBI:18420"/>
    </cofactor>
    <text evidence="7">Binds 1 Mg(2+) ion per subunit.</text>
</comment>
<evidence type="ECO:0000256" key="3">
    <source>
        <dbReference type="ARBA" id="ARBA00022741"/>
    </source>
</evidence>
<dbReference type="SUPFAM" id="SSF52540">
    <property type="entry name" value="P-loop containing nucleoside triphosphate hydrolases"/>
    <property type="match status" value="1"/>
</dbReference>
<dbReference type="GO" id="GO:0009073">
    <property type="term" value="P:aromatic amino acid family biosynthetic process"/>
    <property type="evidence" value="ECO:0007669"/>
    <property type="project" value="UniProtKB-KW"/>
</dbReference>
<keyword evidence="1 7" id="KW-0028">Amino-acid biosynthesis</keyword>
<keyword evidence="7" id="KW-0963">Cytoplasm</keyword>
<comment type="function">
    <text evidence="7">Catalyzes the specific phosphorylation of the 3-hydroxyl group of shikimic acid using ATP as a cosubstrate.</text>
</comment>
<keyword evidence="5 7" id="KW-0067">ATP-binding</keyword>
<feature type="binding site" evidence="7">
    <location>
        <begin position="31"/>
        <end position="36"/>
    </location>
    <ligand>
        <name>ATP</name>
        <dbReference type="ChEBI" id="CHEBI:30616"/>
    </ligand>
</feature>
<dbReference type="Gene3D" id="3.40.50.300">
    <property type="entry name" value="P-loop containing nucleotide triphosphate hydrolases"/>
    <property type="match status" value="1"/>
</dbReference>
<evidence type="ECO:0000313" key="8">
    <source>
        <dbReference type="EMBL" id="TPD61406.1"/>
    </source>
</evidence>
<dbReference type="GO" id="GO:0005524">
    <property type="term" value="F:ATP binding"/>
    <property type="evidence" value="ECO:0007669"/>
    <property type="project" value="UniProtKB-UniRule"/>
</dbReference>
<protein>
    <recommendedName>
        <fullName evidence="7">Shikimate kinase</fullName>
        <shortName evidence="7">SK</shortName>
        <ecNumber evidence="7">2.7.1.71</ecNumber>
    </recommendedName>
</protein>
<name>A0A501PNQ9_9PROT</name>
<dbReference type="Proteomes" id="UP000319148">
    <property type="component" value="Unassembled WGS sequence"/>
</dbReference>
<feature type="binding site" evidence="7">
    <location>
        <position position="35"/>
    </location>
    <ligand>
        <name>Mg(2+)</name>
        <dbReference type="ChEBI" id="CHEBI:18420"/>
    </ligand>
</feature>
<evidence type="ECO:0000313" key="9">
    <source>
        <dbReference type="Proteomes" id="UP000319148"/>
    </source>
</evidence>
<comment type="subcellular location">
    <subcellularLocation>
        <location evidence="7">Cytoplasm</location>
    </subcellularLocation>
</comment>
<keyword evidence="7" id="KW-0460">Magnesium</keyword>
<dbReference type="PRINTS" id="PR01100">
    <property type="entry name" value="SHIKIMTKNASE"/>
</dbReference>
<keyword evidence="9" id="KW-1185">Reference proteome</keyword>
<dbReference type="GO" id="GO:0005829">
    <property type="term" value="C:cytosol"/>
    <property type="evidence" value="ECO:0007669"/>
    <property type="project" value="TreeGrafter"/>
</dbReference>
<keyword evidence="7" id="KW-0479">Metal-binding</keyword>
<dbReference type="InterPro" id="IPR031322">
    <property type="entry name" value="Shikimate/glucono_kinase"/>
</dbReference>
<organism evidence="8 9">
    <name type="scientific">Emcibacter nanhaiensis</name>
    <dbReference type="NCBI Taxonomy" id="1505037"/>
    <lineage>
        <taxon>Bacteria</taxon>
        <taxon>Pseudomonadati</taxon>
        <taxon>Pseudomonadota</taxon>
        <taxon>Alphaproteobacteria</taxon>
        <taxon>Emcibacterales</taxon>
        <taxon>Emcibacteraceae</taxon>
        <taxon>Emcibacter</taxon>
    </lineage>
</organism>
<dbReference type="GO" id="GO:0008652">
    <property type="term" value="P:amino acid biosynthetic process"/>
    <property type="evidence" value="ECO:0007669"/>
    <property type="project" value="UniProtKB-KW"/>
</dbReference>
<evidence type="ECO:0000256" key="4">
    <source>
        <dbReference type="ARBA" id="ARBA00022777"/>
    </source>
</evidence>
<comment type="caution">
    <text evidence="8">The sequence shown here is derived from an EMBL/GenBank/DDBJ whole genome shotgun (WGS) entry which is preliminary data.</text>
</comment>
<dbReference type="AlphaFoldDB" id="A0A501PNQ9"/>
<gene>
    <name evidence="7" type="primary">aroK</name>
    <name evidence="8" type="ORF">FIV46_04140</name>
</gene>
<proteinExistence type="inferred from homology"/>
<feature type="binding site" evidence="7">
    <location>
        <position position="99"/>
    </location>
    <ligand>
        <name>substrate</name>
    </ligand>
</feature>
<sequence>MKRFRKKTRKKPVPRLRYPLTRSIALVGLMGAGKTTVGMRLARRLGIPFMDSDAEIEVAAGHSVSEIFEKYGEQDFRDGERKVINRLITGPHIVLGTGGGAFMDADTRRTLKDKAITVWLRADVELLVERTSRRDTRPLLKQGDPRQILRDLAAKRYPVYAEADICVESGAGAHEEVVNNIIRKLNHYLAEERIKNKGTRNEQPASR</sequence>
<dbReference type="NCBIfam" id="NF010552">
    <property type="entry name" value="PRK13946.1"/>
    <property type="match status" value="1"/>
</dbReference>
<comment type="pathway">
    <text evidence="7">Metabolic intermediate biosynthesis; chorismate biosynthesis; chorismate from D-erythrose 4-phosphate and phosphoenolpyruvate: step 5/7.</text>
</comment>
<dbReference type="GO" id="GO:0004765">
    <property type="term" value="F:shikimate kinase activity"/>
    <property type="evidence" value="ECO:0007669"/>
    <property type="project" value="UniProtKB-UniRule"/>
</dbReference>
<comment type="catalytic activity">
    <reaction evidence="7">
        <text>shikimate + ATP = 3-phosphoshikimate + ADP + H(+)</text>
        <dbReference type="Rhea" id="RHEA:13121"/>
        <dbReference type="ChEBI" id="CHEBI:15378"/>
        <dbReference type="ChEBI" id="CHEBI:30616"/>
        <dbReference type="ChEBI" id="CHEBI:36208"/>
        <dbReference type="ChEBI" id="CHEBI:145989"/>
        <dbReference type="ChEBI" id="CHEBI:456216"/>
        <dbReference type="EC" id="2.7.1.71"/>
    </reaction>
</comment>
<accession>A0A501PNQ9</accession>
<evidence type="ECO:0000256" key="6">
    <source>
        <dbReference type="ARBA" id="ARBA00023141"/>
    </source>
</evidence>
<evidence type="ECO:0000256" key="2">
    <source>
        <dbReference type="ARBA" id="ARBA00022679"/>
    </source>
</evidence>
<dbReference type="CDD" id="cd00464">
    <property type="entry name" value="SK"/>
    <property type="match status" value="1"/>
</dbReference>
<evidence type="ECO:0000256" key="7">
    <source>
        <dbReference type="HAMAP-Rule" id="MF_00109"/>
    </source>
</evidence>
<dbReference type="InterPro" id="IPR027417">
    <property type="entry name" value="P-loop_NTPase"/>
</dbReference>
<dbReference type="InterPro" id="IPR000623">
    <property type="entry name" value="Shikimate_kinase/TSH1"/>
</dbReference>
<comment type="similarity">
    <text evidence="7">Belongs to the shikimate kinase family.</text>
</comment>
<dbReference type="HAMAP" id="MF_00109">
    <property type="entry name" value="Shikimate_kinase"/>
    <property type="match status" value="1"/>
</dbReference>
<dbReference type="RefSeq" id="WP_139938716.1">
    <property type="nucleotide sequence ID" value="NZ_JBHSYP010000003.1"/>
</dbReference>
<dbReference type="EMBL" id="VFIY01000005">
    <property type="protein sequence ID" value="TPD61406.1"/>
    <property type="molecule type" value="Genomic_DNA"/>
</dbReference>
<feature type="binding site" evidence="7">
    <location>
        <position position="77"/>
    </location>
    <ligand>
        <name>substrate</name>
    </ligand>
</feature>
<comment type="caution">
    <text evidence="7">Lacks conserved residue(s) required for the propagation of feature annotation.</text>
</comment>
<keyword evidence="3 7" id="KW-0547">Nucleotide-binding</keyword>
<dbReference type="Pfam" id="PF01202">
    <property type="entry name" value="SKI"/>
    <property type="match status" value="1"/>
</dbReference>
<evidence type="ECO:0000256" key="1">
    <source>
        <dbReference type="ARBA" id="ARBA00022605"/>
    </source>
</evidence>
<evidence type="ECO:0000256" key="5">
    <source>
        <dbReference type="ARBA" id="ARBA00022840"/>
    </source>
</evidence>
<feature type="binding site" evidence="7">
    <location>
        <position position="53"/>
    </location>
    <ligand>
        <name>substrate</name>
    </ligand>
</feature>
<keyword evidence="2 7" id="KW-0808">Transferase</keyword>
<dbReference type="PANTHER" id="PTHR21087">
    <property type="entry name" value="SHIKIMATE KINASE"/>
    <property type="match status" value="1"/>
</dbReference>
<keyword evidence="4 7" id="KW-0418">Kinase</keyword>
<comment type="subunit">
    <text evidence="7">Monomer.</text>
</comment>
<dbReference type="OrthoDB" id="9800332at2"/>
<feature type="binding site" evidence="7">
    <location>
        <position position="156"/>
    </location>
    <ligand>
        <name>substrate</name>
    </ligand>
</feature>
<keyword evidence="6 7" id="KW-0057">Aromatic amino acid biosynthesis</keyword>
<dbReference type="UniPathway" id="UPA00053">
    <property type="reaction ID" value="UER00088"/>
</dbReference>
<dbReference type="PANTHER" id="PTHR21087:SF16">
    <property type="entry name" value="SHIKIMATE KINASE 1, CHLOROPLASTIC"/>
    <property type="match status" value="1"/>
</dbReference>
<dbReference type="GO" id="GO:0000287">
    <property type="term" value="F:magnesium ion binding"/>
    <property type="evidence" value="ECO:0007669"/>
    <property type="project" value="UniProtKB-UniRule"/>
</dbReference>